<sequence length="285" mass="32160">MSKPKPQKAARPKDIYKIILTVLASTLVLQLFAQYNTDSVNMVSKRNKQNSKRDRMNNLLRMEEEGDLIFNKHNIFGIRLATDGYGINFEKGKFKSPSRTLLFQFELNEKKDPKEHHISATSDGINYSSVVPYKLNNLYEFKMAIGQEHMIGQKGNRNGVSVAALYSAGVTVGLLKPYYLDVQNSITGASYRKTYSQMVADTTEGDQITGASGFTVGWDNLTIKPGVNAKQAMRFDYGRLNQTVAAIEVGLTEEYYFGKIPLVYLVKQHQFFFNAYVAILFGSRK</sequence>
<proteinExistence type="predicted"/>
<gene>
    <name evidence="1" type="ORF">GCM10011511_03570</name>
</gene>
<comment type="caution">
    <text evidence="1">The sequence shown here is derived from an EMBL/GenBank/DDBJ whole genome shotgun (WGS) entry which is preliminary data.</text>
</comment>
<organism evidence="1 2">
    <name type="scientific">Puia dinghuensis</name>
    <dbReference type="NCBI Taxonomy" id="1792502"/>
    <lineage>
        <taxon>Bacteria</taxon>
        <taxon>Pseudomonadati</taxon>
        <taxon>Bacteroidota</taxon>
        <taxon>Chitinophagia</taxon>
        <taxon>Chitinophagales</taxon>
        <taxon>Chitinophagaceae</taxon>
        <taxon>Puia</taxon>
    </lineage>
</organism>
<reference evidence="1" key="2">
    <citation type="submission" date="2020-09" db="EMBL/GenBank/DDBJ databases">
        <authorList>
            <person name="Sun Q."/>
            <person name="Zhou Y."/>
        </authorList>
    </citation>
    <scope>NUCLEOTIDE SEQUENCE</scope>
    <source>
        <strain evidence="1">CGMCC 1.15448</strain>
    </source>
</reference>
<name>A0A8J2XQ85_9BACT</name>
<protein>
    <submittedName>
        <fullName evidence="1">Uncharacterized protein</fullName>
    </submittedName>
</protein>
<accession>A0A8J2XQ85</accession>
<evidence type="ECO:0000313" key="1">
    <source>
        <dbReference type="EMBL" id="GGA83748.1"/>
    </source>
</evidence>
<keyword evidence="2" id="KW-1185">Reference proteome</keyword>
<dbReference type="RefSeq" id="WP_188927917.1">
    <property type="nucleotide sequence ID" value="NZ_BMJC01000001.1"/>
</dbReference>
<dbReference type="Proteomes" id="UP000607559">
    <property type="component" value="Unassembled WGS sequence"/>
</dbReference>
<dbReference type="AlphaFoldDB" id="A0A8J2XQ85"/>
<reference evidence="1" key="1">
    <citation type="journal article" date="2014" name="Int. J. Syst. Evol. Microbiol.">
        <title>Complete genome sequence of Corynebacterium casei LMG S-19264T (=DSM 44701T), isolated from a smear-ripened cheese.</title>
        <authorList>
            <consortium name="US DOE Joint Genome Institute (JGI-PGF)"/>
            <person name="Walter F."/>
            <person name="Albersmeier A."/>
            <person name="Kalinowski J."/>
            <person name="Ruckert C."/>
        </authorList>
    </citation>
    <scope>NUCLEOTIDE SEQUENCE</scope>
    <source>
        <strain evidence="1">CGMCC 1.15448</strain>
    </source>
</reference>
<evidence type="ECO:0000313" key="2">
    <source>
        <dbReference type="Proteomes" id="UP000607559"/>
    </source>
</evidence>
<dbReference type="EMBL" id="BMJC01000001">
    <property type="protein sequence ID" value="GGA83748.1"/>
    <property type="molecule type" value="Genomic_DNA"/>
</dbReference>